<comment type="caution">
    <text evidence="15">The sequence shown here is derived from an EMBL/GenBank/DDBJ whole genome shotgun (WGS) entry which is preliminary data.</text>
</comment>
<evidence type="ECO:0000256" key="12">
    <source>
        <dbReference type="SAM" id="SignalP"/>
    </source>
</evidence>
<keyword evidence="8" id="KW-0479">Metal-binding</keyword>
<feature type="chain" id="PRO_5016770649" description="Aminopeptidase N" evidence="12">
    <location>
        <begin position="21"/>
        <end position="851"/>
    </location>
</feature>
<evidence type="ECO:0000256" key="6">
    <source>
        <dbReference type="ARBA" id="ARBA00022438"/>
    </source>
</evidence>
<dbReference type="CDD" id="cd09603">
    <property type="entry name" value="M1_APN_like"/>
    <property type="match status" value="1"/>
</dbReference>
<dbReference type="Gene3D" id="1.25.10.10">
    <property type="entry name" value="Leucine-rich Repeat Variant"/>
    <property type="match status" value="1"/>
</dbReference>
<evidence type="ECO:0000256" key="5">
    <source>
        <dbReference type="ARBA" id="ARBA00015611"/>
    </source>
</evidence>
<dbReference type="EC" id="3.4.11.2" evidence="4"/>
<evidence type="ECO:0000256" key="7">
    <source>
        <dbReference type="ARBA" id="ARBA00022670"/>
    </source>
</evidence>
<dbReference type="GO" id="GO:0043171">
    <property type="term" value="P:peptide catabolic process"/>
    <property type="evidence" value="ECO:0007669"/>
    <property type="project" value="TreeGrafter"/>
</dbReference>
<comment type="cofactor">
    <cofactor evidence="2">
        <name>Zn(2+)</name>
        <dbReference type="ChEBI" id="CHEBI:29105"/>
    </cofactor>
</comment>
<dbReference type="InterPro" id="IPR001930">
    <property type="entry name" value="Peptidase_M1"/>
</dbReference>
<evidence type="ECO:0000256" key="8">
    <source>
        <dbReference type="ARBA" id="ARBA00022723"/>
    </source>
</evidence>
<dbReference type="PANTHER" id="PTHR11533">
    <property type="entry name" value="PROTEASE M1 ZINC METALLOPROTEASE"/>
    <property type="match status" value="1"/>
</dbReference>
<feature type="domain" description="Peptidase M1 membrane alanine aminopeptidase" evidence="13">
    <location>
        <begin position="296"/>
        <end position="501"/>
    </location>
</feature>
<keyword evidence="9" id="KW-0378">Hydrolase</keyword>
<dbReference type="Pfam" id="PF17900">
    <property type="entry name" value="Peptidase_M1_N"/>
    <property type="match status" value="1"/>
</dbReference>
<dbReference type="Pfam" id="PF01433">
    <property type="entry name" value="Peptidase_M1"/>
    <property type="match status" value="1"/>
</dbReference>
<evidence type="ECO:0000313" key="16">
    <source>
        <dbReference type="Proteomes" id="UP000253141"/>
    </source>
</evidence>
<dbReference type="OrthoDB" id="100605at2"/>
<name>A0A369IGM5_9BACT</name>
<dbReference type="GO" id="GO:0008270">
    <property type="term" value="F:zinc ion binding"/>
    <property type="evidence" value="ECO:0007669"/>
    <property type="project" value="InterPro"/>
</dbReference>
<sequence>MVKNLSILFIFLFVTHHSFAKGYTPTDTLRKAPLWAAKKGPYRPTRALKNDILHTQLNMRFDWLRQHALGSATITFKPYFYPQKTLELDAKGFDIKGIFQLDTLMRIDSTTKQVVTEYINDPLEYTYDKRLLTIKLRRTYSRFDTLHVLIDYVAKPNELPVGVAGPKGDKGLYFINADGMDEGKPQQIWTQGETEYNSCWMPTVDSPNEKMTQDFRLTVENRFKTLSNGKLVESQLNPDSTTRTDRWVQRLPHAPYLAAFVVGDFAVARDTIRPGLELSYYVEPQYAPYAKAIFGRTREMIQFFEEKFGVEFQWEKYAQIAVRDFVAGAMENTSMTVHAENVQNDSRALLDGNSDDVIAHELMHHWFGNLVTCESWVHLPLNEAYANYSEYLWNEHKKGAEEADLWGHGELQQYLGESEQKQEPLIRYNYTDMEDMFDNHSYAKGGRVLHMLRKYVGDEAFFTASRNYLIRHGYGTAEINDLREAFEDVTGEDLNWFFNQWFLSPGHANLKVEKTWNDGKVTLKVSQLQDSTYTPIYRLPLKVDVWVNGQKNTHEIVVNRARQTFEFPAAQRPDLVDFDVEKQLLGEVDYEKTKPELIFQYGHCDKYLARYEAITRLEGQMIDSTVRHVMMSAMNDKFWKIRQLAISNFSEYDGLQFNEVERIIQSKARVDAHPRVRMEAVITLGSFGDNSNDPLFREALNDSSYQVVSAALDAYLIGKPDDAADVALRFENAPNSEIVTAVANYYAGLAKPDQYEWFMQKMSKLKSAEIYNFLQVFGKYLIRSNADVQRKALPMLETTARNHPAYFVRFGAYQVLGLLTDIEGVKAMRKDIRNAERDPQLKNMYGQVGDF</sequence>
<dbReference type="InterPro" id="IPR011989">
    <property type="entry name" value="ARM-like"/>
</dbReference>
<gene>
    <name evidence="15" type="ORF">DVG78_05005</name>
</gene>
<keyword evidence="10" id="KW-0862">Zinc</keyword>
<dbReference type="InterPro" id="IPR016024">
    <property type="entry name" value="ARM-type_fold"/>
</dbReference>
<proteinExistence type="inferred from homology"/>
<dbReference type="GO" id="GO:0016285">
    <property type="term" value="F:alanyl aminopeptidase activity"/>
    <property type="evidence" value="ECO:0007669"/>
    <property type="project" value="UniProtKB-EC"/>
</dbReference>
<evidence type="ECO:0000259" key="14">
    <source>
        <dbReference type="Pfam" id="PF17900"/>
    </source>
</evidence>
<keyword evidence="16" id="KW-1185">Reference proteome</keyword>
<evidence type="ECO:0000313" key="15">
    <source>
        <dbReference type="EMBL" id="RDB07365.1"/>
    </source>
</evidence>
<evidence type="ECO:0000256" key="9">
    <source>
        <dbReference type="ARBA" id="ARBA00022801"/>
    </source>
</evidence>
<reference evidence="15 16" key="1">
    <citation type="submission" date="2018-07" db="EMBL/GenBank/DDBJ databases">
        <title>Genome analysis of Runella aurantiaca.</title>
        <authorList>
            <person name="Yang X."/>
        </authorList>
    </citation>
    <scope>NUCLEOTIDE SEQUENCE [LARGE SCALE GENOMIC DNA]</scope>
    <source>
        <strain evidence="15 16">YX9</strain>
    </source>
</reference>
<dbReference type="PRINTS" id="PR00756">
    <property type="entry name" value="ALADIPTASE"/>
</dbReference>
<organism evidence="15 16">
    <name type="scientific">Runella aurantiaca</name>
    <dbReference type="NCBI Taxonomy" id="2282308"/>
    <lineage>
        <taxon>Bacteria</taxon>
        <taxon>Pseudomonadati</taxon>
        <taxon>Bacteroidota</taxon>
        <taxon>Cytophagia</taxon>
        <taxon>Cytophagales</taxon>
        <taxon>Spirosomataceae</taxon>
        <taxon>Runella</taxon>
    </lineage>
</organism>
<dbReference type="GO" id="GO:0070006">
    <property type="term" value="F:metalloaminopeptidase activity"/>
    <property type="evidence" value="ECO:0007669"/>
    <property type="project" value="TreeGrafter"/>
</dbReference>
<dbReference type="Proteomes" id="UP000253141">
    <property type="component" value="Unassembled WGS sequence"/>
</dbReference>
<feature type="domain" description="Aminopeptidase N-like N-terminal" evidence="14">
    <location>
        <begin position="55"/>
        <end position="257"/>
    </location>
</feature>
<dbReference type="GO" id="GO:0005615">
    <property type="term" value="C:extracellular space"/>
    <property type="evidence" value="ECO:0007669"/>
    <property type="project" value="TreeGrafter"/>
</dbReference>
<dbReference type="SUPFAM" id="SSF63737">
    <property type="entry name" value="Leukotriene A4 hydrolase N-terminal domain"/>
    <property type="match status" value="1"/>
</dbReference>
<dbReference type="InterPro" id="IPR014782">
    <property type="entry name" value="Peptidase_M1_dom"/>
</dbReference>
<evidence type="ECO:0000256" key="1">
    <source>
        <dbReference type="ARBA" id="ARBA00000098"/>
    </source>
</evidence>
<keyword evidence="7" id="KW-0645">Protease</keyword>
<dbReference type="InterPro" id="IPR042097">
    <property type="entry name" value="Aminopeptidase_N-like_N_sf"/>
</dbReference>
<accession>A0A369IGM5</accession>
<dbReference type="Pfam" id="PF13646">
    <property type="entry name" value="HEAT_2"/>
    <property type="match status" value="1"/>
</dbReference>
<dbReference type="SUPFAM" id="SSF55486">
    <property type="entry name" value="Metalloproteases ('zincins'), catalytic domain"/>
    <property type="match status" value="1"/>
</dbReference>
<evidence type="ECO:0000256" key="10">
    <source>
        <dbReference type="ARBA" id="ARBA00022833"/>
    </source>
</evidence>
<dbReference type="GO" id="GO:0042277">
    <property type="term" value="F:peptide binding"/>
    <property type="evidence" value="ECO:0007669"/>
    <property type="project" value="TreeGrafter"/>
</dbReference>
<dbReference type="SUPFAM" id="SSF48371">
    <property type="entry name" value="ARM repeat"/>
    <property type="match status" value="1"/>
</dbReference>
<evidence type="ECO:0000256" key="2">
    <source>
        <dbReference type="ARBA" id="ARBA00001947"/>
    </source>
</evidence>
<dbReference type="InterPro" id="IPR027268">
    <property type="entry name" value="Peptidase_M4/M1_CTD_sf"/>
</dbReference>
<dbReference type="PANTHER" id="PTHR11533:SF174">
    <property type="entry name" value="PUROMYCIN-SENSITIVE AMINOPEPTIDASE-RELATED"/>
    <property type="match status" value="1"/>
</dbReference>
<dbReference type="Gene3D" id="2.60.40.1730">
    <property type="entry name" value="tricorn interacting facor f3 domain"/>
    <property type="match status" value="1"/>
</dbReference>
<evidence type="ECO:0000256" key="11">
    <source>
        <dbReference type="ARBA" id="ARBA00023049"/>
    </source>
</evidence>
<keyword evidence="11" id="KW-0482">Metalloprotease</keyword>
<keyword evidence="6" id="KW-0031">Aminopeptidase</keyword>
<feature type="signal peptide" evidence="12">
    <location>
        <begin position="1"/>
        <end position="20"/>
    </location>
</feature>
<dbReference type="Gene3D" id="1.10.390.10">
    <property type="entry name" value="Neutral Protease Domain 2"/>
    <property type="match status" value="1"/>
</dbReference>
<comment type="catalytic activity">
    <reaction evidence="1">
        <text>Release of an N-terminal amino acid, Xaa-|-Yaa- from a peptide, amide or arylamide. Xaa is preferably Ala, but may be most amino acids including Pro (slow action). When a terminal hydrophobic residue is followed by a prolyl residue, the two may be released as an intact Xaa-Pro dipeptide.</text>
        <dbReference type="EC" id="3.4.11.2"/>
    </reaction>
</comment>
<dbReference type="GO" id="GO:0016020">
    <property type="term" value="C:membrane"/>
    <property type="evidence" value="ECO:0007669"/>
    <property type="project" value="TreeGrafter"/>
</dbReference>
<dbReference type="GO" id="GO:0005737">
    <property type="term" value="C:cytoplasm"/>
    <property type="evidence" value="ECO:0007669"/>
    <property type="project" value="TreeGrafter"/>
</dbReference>
<evidence type="ECO:0000259" key="13">
    <source>
        <dbReference type="Pfam" id="PF01433"/>
    </source>
</evidence>
<dbReference type="InterPro" id="IPR045357">
    <property type="entry name" value="Aminopeptidase_N-like_N"/>
</dbReference>
<dbReference type="EMBL" id="QPIW01000002">
    <property type="protein sequence ID" value="RDB07365.1"/>
    <property type="molecule type" value="Genomic_DNA"/>
</dbReference>
<dbReference type="InterPro" id="IPR050344">
    <property type="entry name" value="Peptidase_M1_aminopeptidases"/>
</dbReference>
<evidence type="ECO:0000256" key="4">
    <source>
        <dbReference type="ARBA" id="ARBA00012564"/>
    </source>
</evidence>
<protein>
    <recommendedName>
        <fullName evidence="5">Aminopeptidase N</fullName>
        <ecNumber evidence="4">3.4.11.2</ecNumber>
    </recommendedName>
</protein>
<keyword evidence="12" id="KW-0732">Signal</keyword>
<comment type="similarity">
    <text evidence="3">Belongs to the peptidase M1 family.</text>
</comment>
<evidence type="ECO:0000256" key="3">
    <source>
        <dbReference type="ARBA" id="ARBA00010136"/>
    </source>
</evidence>
<dbReference type="GO" id="GO:0006508">
    <property type="term" value="P:proteolysis"/>
    <property type="evidence" value="ECO:0007669"/>
    <property type="project" value="UniProtKB-KW"/>
</dbReference>
<dbReference type="AlphaFoldDB" id="A0A369IGM5"/>
<dbReference type="RefSeq" id="WP_114459937.1">
    <property type="nucleotide sequence ID" value="NZ_QPIW01000002.1"/>
</dbReference>